<keyword evidence="7" id="KW-0479">Metal-binding</keyword>
<dbReference type="Pfam" id="PF00953">
    <property type="entry name" value="Glycos_transf_4"/>
    <property type="match status" value="1"/>
</dbReference>
<evidence type="ECO:0000256" key="7">
    <source>
        <dbReference type="PIRSR" id="PIRSR600715-1"/>
    </source>
</evidence>
<evidence type="ECO:0000313" key="10">
    <source>
        <dbReference type="Proteomes" id="UP000178999"/>
    </source>
</evidence>
<dbReference type="EMBL" id="MGHY01000005">
    <property type="protein sequence ID" value="OGM79973.1"/>
    <property type="molecule type" value="Genomic_DNA"/>
</dbReference>
<evidence type="ECO:0000256" key="3">
    <source>
        <dbReference type="ARBA" id="ARBA00022679"/>
    </source>
</evidence>
<evidence type="ECO:0000256" key="8">
    <source>
        <dbReference type="SAM" id="Phobius"/>
    </source>
</evidence>
<keyword evidence="6 8" id="KW-0472">Membrane</keyword>
<dbReference type="AlphaFoldDB" id="A0A1F8CUG1"/>
<dbReference type="GO" id="GO:0009103">
    <property type="term" value="P:lipopolysaccharide biosynthetic process"/>
    <property type="evidence" value="ECO:0007669"/>
    <property type="project" value="TreeGrafter"/>
</dbReference>
<feature type="transmembrane region" description="Helical" evidence="8">
    <location>
        <begin position="149"/>
        <end position="168"/>
    </location>
</feature>
<evidence type="ECO:0000256" key="2">
    <source>
        <dbReference type="ARBA" id="ARBA00022475"/>
    </source>
</evidence>
<dbReference type="InterPro" id="IPR000715">
    <property type="entry name" value="Glycosyl_transferase_4"/>
</dbReference>
<evidence type="ECO:0000256" key="5">
    <source>
        <dbReference type="ARBA" id="ARBA00022989"/>
    </source>
</evidence>
<reference evidence="9 10" key="1">
    <citation type="journal article" date="2016" name="Nat. Commun.">
        <title>Thousands of microbial genomes shed light on interconnected biogeochemical processes in an aquifer system.</title>
        <authorList>
            <person name="Anantharaman K."/>
            <person name="Brown C.T."/>
            <person name="Hug L.A."/>
            <person name="Sharon I."/>
            <person name="Castelle C.J."/>
            <person name="Probst A.J."/>
            <person name="Thomas B.C."/>
            <person name="Singh A."/>
            <person name="Wilkins M.J."/>
            <person name="Karaoz U."/>
            <person name="Brodie E.L."/>
            <person name="Williams K.H."/>
            <person name="Hubbard S.S."/>
            <person name="Banfield J.F."/>
        </authorList>
    </citation>
    <scope>NUCLEOTIDE SEQUENCE [LARGE SCALE GENOMIC DNA]</scope>
</reference>
<dbReference type="GO" id="GO:0046872">
    <property type="term" value="F:metal ion binding"/>
    <property type="evidence" value="ECO:0007669"/>
    <property type="project" value="UniProtKB-KW"/>
</dbReference>
<keyword evidence="7" id="KW-0460">Magnesium</keyword>
<feature type="binding site" evidence="7">
    <location>
        <position position="170"/>
    </location>
    <ligand>
        <name>Mg(2+)</name>
        <dbReference type="ChEBI" id="CHEBI:18420"/>
    </ligand>
</feature>
<feature type="transmembrane region" description="Helical" evidence="8">
    <location>
        <begin position="330"/>
        <end position="348"/>
    </location>
</feature>
<dbReference type="CDD" id="cd06853">
    <property type="entry name" value="GT_WecA_like"/>
    <property type="match status" value="1"/>
</dbReference>
<evidence type="ECO:0000313" key="9">
    <source>
        <dbReference type="EMBL" id="OGM79973.1"/>
    </source>
</evidence>
<organism evidence="9 10">
    <name type="scientific">Candidatus Woesebacteria bacterium RIFOXYB1_FULL_38_16</name>
    <dbReference type="NCBI Taxonomy" id="1802538"/>
    <lineage>
        <taxon>Bacteria</taxon>
        <taxon>Candidatus Woeseibacteriota</taxon>
    </lineage>
</organism>
<dbReference type="GO" id="GO:0044038">
    <property type="term" value="P:cell wall macromolecule biosynthetic process"/>
    <property type="evidence" value="ECO:0007669"/>
    <property type="project" value="TreeGrafter"/>
</dbReference>
<name>A0A1F8CUG1_9BACT</name>
<comment type="cofactor">
    <cofactor evidence="7">
        <name>Mg(2+)</name>
        <dbReference type="ChEBI" id="CHEBI:18420"/>
    </cofactor>
</comment>
<feature type="transmembrane region" description="Helical" evidence="8">
    <location>
        <begin position="207"/>
        <end position="227"/>
    </location>
</feature>
<accession>A0A1F8CUG1</accession>
<feature type="transmembrane region" description="Helical" evidence="8">
    <location>
        <begin position="50"/>
        <end position="68"/>
    </location>
</feature>
<dbReference type="GO" id="GO:0005886">
    <property type="term" value="C:plasma membrane"/>
    <property type="evidence" value="ECO:0007669"/>
    <property type="project" value="UniProtKB-SubCell"/>
</dbReference>
<feature type="transmembrane region" description="Helical" evidence="8">
    <location>
        <begin position="75"/>
        <end position="91"/>
    </location>
</feature>
<feature type="transmembrane region" description="Helical" evidence="8">
    <location>
        <begin position="103"/>
        <end position="128"/>
    </location>
</feature>
<protein>
    <recommendedName>
        <fullName evidence="11">Undecaprenyl-phosphate alpha-N-acetylglucosaminyl 1-phosphate transferase</fullName>
    </recommendedName>
</protein>
<keyword evidence="5 8" id="KW-1133">Transmembrane helix</keyword>
<dbReference type="GO" id="GO:0016780">
    <property type="term" value="F:phosphotransferase activity, for other substituted phosphate groups"/>
    <property type="evidence" value="ECO:0007669"/>
    <property type="project" value="InterPro"/>
</dbReference>
<evidence type="ECO:0000256" key="6">
    <source>
        <dbReference type="ARBA" id="ARBA00023136"/>
    </source>
</evidence>
<feature type="transmembrane region" description="Helical" evidence="8">
    <location>
        <begin position="180"/>
        <end position="200"/>
    </location>
</feature>
<comment type="subcellular location">
    <subcellularLocation>
        <location evidence="1">Cell membrane</location>
        <topology evidence="1">Multi-pass membrane protein</topology>
    </subcellularLocation>
</comment>
<gene>
    <name evidence="9" type="ORF">A2382_04780</name>
</gene>
<evidence type="ECO:0000256" key="4">
    <source>
        <dbReference type="ARBA" id="ARBA00022692"/>
    </source>
</evidence>
<dbReference type="PANTHER" id="PTHR22926:SF3">
    <property type="entry name" value="UNDECAPRENYL-PHOSPHATE ALPHA-N-ACETYLGLUCOSAMINYL 1-PHOSPHATE TRANSFERASE"/>
    <property type="match status" value="1"/>
</dbReference>
<feature type="transmembrane region" description="Helical" evidence="8">
    <location>
        <begin position="306"/>
        <end position="324"/>
    </location>
</feature>
<proteinExistence type="predicted"/>
<dbReference type="STRING" id="1802538.A2382_04780"/>
<evidence type="ECO:0000256" key="1">
    <source>
        <dbReference type="ARBA" id="ARBA00004651"/>
    </source>
</evidence>
<dbReference type="Proteomes" id="UP000178999">
    <property type="component" value="Unassembled WGS sequence"/>
</dbReference>
<feature type="transmembrane region" description="Helical" evidence="8">
    <location>
        <begin position="247"/>
        <end position="268"/>
    </location>
</feature>
<evidence type="ECO:0008006" key="11">
    <source>
        <dbReference type="Google" id="ProtNLM"/>
    </source>
</evidence>
<keyword evidence="4 8" id="KW-0812">Transmembrane</keyword>
<comment type="caution">
    <text evidence="9">The sequence shown here is derived from an EMBL/GenBank/DDBJ whole genome shotgun (WGS) entry which is preliminary data.</text>
</comment>
<dbReference type="GO" id="GO:0071555">
    <property type="term" value="P:cell wall organization"/>
    <property type="evidence" value="ECO:0007669"/>
    <property type="project" value="TreeGrafter"/>
</dbReference>
<dbReference type="PANTHER" id="PTHR22926">
    <property type="entry name" value="PHOSPHO-N-ACETYLMURAMOYL-PENTAPEPTIDE-TRANSFERASE"/>
    <property type="match status" value="1"/>
</dbReference>
<keyword evidence="2" id="KW-1003">Cell membrane</keyword>
<sequence length="354" mass="38422">MISILLPLLVSAIISLLSAYPAIRFAKKFNLIDDPKTNHHPKVIHQHPTPRGGGLAIFASILISSLVFIPLDPHLFAILLGASILVITGLIDDKYNLNPYYRLAIQFFAASIPIISGIGISFVTSPFGQGIIDLSNPQVSFQFLGETRSIWFISDLFALIWIVVIINFLNMGAKGVDGQLTGVVAIAAATIAALSLRFSADITEWPVIVLALITTGSFLGFLPWHLYPQKIMPSFSGSNLGGYMLGVLSILTTSKVGTLALVLGIPLIDTGYTILRRVASGKSPVWGDRGHLHHRLLDLGWSKSQVTYFYWAITAILGLIALNLNAESKLYTIIGISLALGGLILWLTHQQKKS</sequence>
<keyword evidence="3" id="KW-0808">Transferase</keyword>